<dbReference type="InterPro" id="IPR049453">
    <property type="entry name" value="Memb_transporter_dom"/>
</dbReference>
<dbReference type="EMBL" id="CP000851">
    <property type="protein sequence ID" value="ABV87173.1"/>
    <property type="molecule type" value="Genomic_DNA"/>
</dbReference>
<keyword evidence="4 5" id="KW-0472">Membrane</keyword>
<dbReference type="eggNOG" id="ENOG5033PY9">
    <property type="taxonomic scope" value="Bacteria"/>
</dbReference>
<feature type="domain" description="Integral membrane bound transporter" evidence="6">
    <location>
        <begin position="189"/>
        <end position="313"/>
    </location>
</feature>
<protein>
    <recommendedName>
        <fullName evidence="6">Integral membrane bound transporter domain-containing protein</fullName>
    </recommendedName>
</protein>
<feature type="transmembrane region" description="Helical" evidence="5">
    <location>
        <begin position="268"/>
        <end position="287"/>
    </location>
</feature>
<organism evidence="7 8">
    <name type="scientific">Shewanella pealeana (strain ATCC 700345 / ANG-SQ1)</name>
    <dbReference type="NCBI Taxonomy" id="398579"/>
    <lineage>
        <taxon>Bacteria</taxon>
        <taxon>Pseudomonadati</taxon>
        <taxon>Pseudomonadota</taxon>
        <taxon>Gammaproteobacteria</taxon>
        <taxon>Alteromonadales</taxon>
        <taxon>Shewanellaceae</taxon>
        <taxon>Shewanella</taxon>
    </lineage>
</organism>
<evidence type="ECO:0000313" key="7">
    <source>
        <dbReference type="EMBL" id="ABV87173.1"/>
    </source>
</evidence>
<evidence type="ECO:0000313" key="8">
    <source>
        <dbReference type="Proteomes" id="UP000002608"/>
    </source>
</evidence>
<evidence type="ECO:0000256" key="2">
    <source>
        <dbReference type="ARBA" id="ARBA00022692"/>
    </source>
</evidence>
<dbReference type="STRING" id="398579.Spea_1850"/>
<feature type="transmembrane region" description="Helical" evidence="5">
    <location>
        <begin position="173"/>
        <end position="192"/>
    </location>
</feature>
<dbReference type="Pfam" id="PF13515">
    <property type="entry name" value="FUSC_2"/>
    <property type="match status" value="1"/>
</dbReference>
<evidence type="ECO:0000256" key="1">
    <source>
        <dbReference type="ARBA" id="ARBA00004141"/>
    </source>
</evidence>
<evidence type="ECO:0000256" key="3">
    <source>
        <dbReference type="ARBA" id="ARBA00022989"/>
    </source>
</evidence>
<keyword evidence="8" id="KW-1185">Reference proteome</keyword>
<keyword evidence="2 5" id="KW-0812">Transmembrane</keyword>
<name>A8H3N6_SHEPA</name>
<dbReference type="HOGENOM" id="CLU_818190_0_0_6"/>
<dbReference type="Proteomes" id="UP000002608">
    <property type="component" value="Chromosome"/>
</dbReference>
<feature type="transmembrane region" description="Helical" evidence="5">
    <location>
        <begin position="299"/>
        <end position="320"/>
    </location>
</feature>
<proteinExistence type="predicted"/>
<gene>
    <name evidence="7" type="ordered locus">Spea_1850</name>
</gene>
<evidence type="ECO:0000256" key="4">
    <source>
        <dbReference type="ARBA" id="ARBA00023136"/>
    </source>
</evidence>
<accession>A8H3N6</accession>
<keyword evidence="3 5" id="KW-1133">Transmembrane helix</keyword>
<evidence type="ECO:0000256" key="5">
    <source>
        <dbReference type="SAM" id="Phobius"/>
    </source>
</evidence>
<dbReference type="RefSeq" id="WP_012155093.1">
    <property type="nucleotide sequence ID" value="NC_009901.1"/>
</dbReference>
<dbReference type="GO" id="GO:0016020">
    <property type="term" value="C:membrane"/>
    <property type="evidence" value="ECO:0007669"/>
    <property type="project" value="UniProtKB-SubCell"/>
</dbReference>
<comment type="subcellular location">
    <subcellularLocation>
        <location evidence="1">Membrane</location>
        <topology evidence="1">Multi-pass membrane protein</topology>
    </subcellularLocation>
</comment>
<reference evidence="7 8" key="1">
    <citation type="submission" date="2007-10" db="EMBL/GenBank/DDBJ databases">
        <title>Complete sequence of Shewanella pealeana ATCC 700345.</title>
        <authorList>
            <consortium name="US DOE Joint Genome Institute"/>
            <person name="Copeland A."/>
            <person name="Lucas S."/>
            <person name="Lapidus A."/>
            <person name="Barry K."/>
            <person name="Glavina del Rio T."/>
            <person name="Dalin E."/>
            <person name="Tice H."/>
            <person name="Pitluck S."/>
            <person name="Chertkov O."/>
            <person name="Brettin T."/>
            <person name="Bruce D."/>
            <person name="Detter J.C."/>
            <person name="Han C."/>
            <person name="Schmutz J."/>
            <person name="Larimer F."/>
            <person name="Land M."/>
            <person name="Hauser L."/>
            <person name="Kyrpides N."/>
            <person name="Kim E."/>
            <person name="Zhao J.-S.Z."/>
            <person name="Manno D."/>
            <person name="Hawari J."/>
            <person name="Richardson P."/>
        </authorList>
    </citation>
    <scope>NUCLEOTIDE SEQUENCE [LARGE SCALE GENOMIC DNA]</scope>
    <source>
        <strain evidence="8">ATCC 700345 / ANG-SQ1</strain>
    </source>
</reference>
<sequence length="332" mass="37197">MFVMPNNDDWIRGCLYTIAMGTPFLLQPWLSAQTSAFIALGAMFTLRLDPRCKPKQQAMAMMGGMLLMILSAMLGKLLLGHRELAITALLILSYIAGQPKPEQSYFSLLSKFVAAALMLDEMGFSATLNTALAYFVGATLAFLLTVIQTRFLPTQAKSWSPWNEWRELRTGHLNGPLYGFTLPITILAAMLTADWLNVQHASWVGLTVLFVMHIDEQNAWEKVKMRITGTLLGVICAYGTIVYLPIWGLPLVVMLAALFIPTCLRQNYMLFSGLITLIILLIVDLAMQQQGGDVFLIRWRFIDTLIGCAWVAVSLLLLHIGKKWWPNKPKIK</sequence>
<dbReference type="OrthoDB" id="8670769at2"/>
<feature type="transmembrane region" description="Helical" evidence="5">
    <location>
        <begin position="132"/>
        <end position="152"/>
    </location>
</feature>
<evidence type="ECO:0000259" key="6">
    <source>
        <dbReference type="Pfam" id="PF13515"/>
    </source>
</evidence>
<dbReference type="KEGG" id="spl:Spea_1850"/>
<feature type="transmembrane region" description="Helical" evidence="5">
    <location>
        <begin position="58"/>
        <end position="74"/>
    </location>
</feature>
<feature type="transmembrane region" description="Helical" evidence="5">
    <location>
        <begin position="29"/>
        <end position="46"/>
    </location>
</feature>
<dbReference type="AlphaFoldDB" id="A8H3N6"/>